<evidence type="ECO:0000259" key="2">
    <source>
        <dbReference type="Pfam" id="PF24883"/>
    </source>
</evidence>
<comment type="caution">
    <text evidence="3">The sequence shown here is derived from an EMBL/GenBank/DDBJ whole genome shotgun (WGS) entry which is preliminary data.</text>
</comment>
<dbReference type="Pfam" id="PF24883">
    <property type="entry name" value="NPHP3_N"/>
    <property type="match status" value="1"/>
</dbReference>
<sequence length="181" mass="19872">MISSQQVVVSGGQFQYHHHGRISVGSKVPIDILTKGVAPNALHNSGASFDKPKCHPRTRVKIREIIMHWIVLGKDEEDWQAGKQFMWLNGASGCGKSAIAQSTVESCIEQGFPLASFFFSRSDCTRNHAGSLVATLAYQLYCAFPDSTEVQTDILSAIRKVTHSYSRKLSNKRSTSSIGPC</sequence>
<dbReference type="EMBL" id="JAACJL010000030">
    <property type="protein sequence ID" value="KAF4617405.1"/>
    <property type="molecule type" value="Genomic_DNA"/>
</dbReference>
<protein>
    <recommendedName>
        <fullName evidence="2">Nephrocystin 3-like N-terminal domain-containing protein</fullName>
    </recommendedName>
</protein>
<dbReference type="Proteomes" id="UP000521872">
    <property type="component" value="Unassembled WGS sequence"/>
</dbReference>
<feature type="domain" description="Nephrocystin 3-like N-terminal" evidence="2">
    <location>
        <begin position="68"/>
        <end position="156"/>
    </location>
</feature>
<keyword evidence="4" id="KW-1185">Reference proteome</keyword>
<proteinExistence type="predicted"/>
<evidence type="ECO:0000256" key="1">
    <source>
        <dbReference type="ARBA" id="ARBA00022737"/>
    </source>
</evidence>
<dbReference type="AlphaFoldDB" id="A0A8H4QTZ1"/>
<name>A0A8H4QTZ1_9AGAR</name>
<evidence type="ECO:0000313" key="3">
    <source>
        <dbReference type="EMBL" id="KAF4617405.1"/>
    </source>
</evidence>
<gene>
    <name evidence="3" type="ORF">D9613_006370</name>
</gene>
<reference evidence="3 4" key="1">
    <citation type="submission" date="2019-12" db="EMBL/GenBank/DDBJ databases">
        <authorList>
            <person name="Floudas D."/>
            <person name="Bentzer J."/>
            <person name="Ahren D."/>
            <person name="Johansson T."/>
            <person name="Persson P."/>
            <person name="Tunlid A."/>
        </authorList>
    </citation>
    <scope>NUCLEOTIDE SEQUENCE [LARGE SCALE GENOMIC DNA]</scope>
    <source>
        <strain evidence="3 4">CBS 102.39</strain>
    </source>
</reference>
<accession>A0A8H4QTZ1</accession>
<dbReference type="InterPro" id="IPR056884">
    <property type="entry name" value="NPHP3-like_N"/>
</dbReference>
<keyword evidence="1" id="KW-0677">Repeat</keyword>
<evidence type="ECO:0000313" key="4">
    <source>
        <dbReference type="Proteomes" id="UP000521872"/>
    </source>
</evidence>
<organism evidence="3 4">
    <name type="scientific">Agrocybe pediades</name>
    <dbReference type="NCBI Taxonomy" id="84607"/>
    <lineage>
        <taxon>Eukaryota</taxon>
        <taxon>Fungi</taxon>
        <taxon>Dikarya</taxon>
        <taxon>Basidiomycota</taxon>
        <taxon>Agaricomycotina</taxon>
        <taxon>Agaricomycetes</taxon>
        <taxon>Agaricomycetidae</taxon>
        <taxon>Agaricales</taxon>
        <taxon>Agaricineae</taxon>
        <taxon>Strophariaceae</taxon>
        <taxon>Agrocybe</taxon>
    </lineage>
</organism>